<accession>A0A345IR43</accession>
<name>A0A345IR43_SERMA</name>
<sequence>MLKFILITALCITSVGCADSKKNKLVYVSEDLQFILDKKCIVEISPIEKSAENNYALAIRLRNDTACASKLNMLISKSIGRDLFIYYNSNLVMKSHVASSLNTENGYRQMMPDKKTLNDVLSSYNEL</sequence>
<dbReference type="PROSITE" id="PS51257">
    <property type="entry name" value="PROKAR_LIPOPROTEIN"/>
    <property type="match status" value="1"/>
</dbReference>
<reference evidence="1" key="1">
    <citation type="submission" date="2018-06" db="EMBL/GenBank/DDBJ databases">
        <title>SME-4 producing Serratia marcescens from Argentina and comparison with genomes of other SME-producers.</title>
        <authorList>
            <person name="Dabos L."/>
            <person name="Patino Navarrete R."/>
            <person name="Naas T."/>
        </authorList>
    </citation>
    <scope>NUCLEOTIDE SEQUENCE</scope>
    <source>
        <strain evidence="1">S6</strain>
    </source>
</reference>
<dbReference type="EMBL" id="MH460882">
    <property type="protein sequence ID" value="AXH02315.1"/>
    <property type="molecule type" value="Genomic_DNA"/>
</dbReference>
<dbReference type="AlphaFoldDB" id="A0A345IR43"/>
<dbReference type="GeneID" id="301147362"/>
<protein>
    <recommendedName>
        <fullName evidence="2">Lipoprotein</fullName>
    </recommendedName>
</protein>
<organism evidence="1">
    <name type="scientific">Serratia marcescens</name>
    <dbReference type="NCBI Taxonomy" id="615"/>
    <lineage>
        <taxon>Bacteria</taxon>
        <taxon>Pseudomonadati</taxon>
        <taxon>Pseudomonadota</taxon>
        <taxon>Gammaproteobacteria</taxon>
        <taxon>Enterobacterales</taxon>
        <taxon>Yersiniaceae</taxon>
        <taxon>Serratia</taxon>
    </lineage>
</organism>
<evidence type="ECO:0000313" key="1">
    <source>
        <dbReference type="EMBL" id="AXH02315.1"/>
    </source>
</evidence>
<dbReference type="RefSeq" id="WP_139291252.1">
    <property type="nucleotide sequence ID" value="NZ_ABEXNO020000023.1"/>
</dbReference>
<proteinExistence type="predicted"/>
<evidence type="ECO:0008006" key="2">
    <source>
        <dbReference type="Google" id="ProtNLM"/>
    </source>
</evidence>